<dbReference type="Proteomes" id="UP001549031">
    <property type="component" value="Unassembled WGS sequence"/>
</dbReference>
<evidence type="ECO:0000313" key="3">
    <source>
        <dbReference type="Proteomes" id="UP001549031"/>
    </source>
</evidence>
<feature type="transmembrane region" description="Helical" evidence="1">
    <location>
        <begin position="607"/>
        <end position="633"/>
    </location>
</feature>
<feature type="transmembrane region" description="Helical" evidence="1">
    <location>
        <begin position="479"/>
        <end position="503"/>
    </location>
</feature>
<keyword evidence="3" id="KW-1185">Reference proteome</keyword>
<accession>A0ABV2H6E0</accession>
<feature type="transmembrane region" description="Helical" evidence="1">
    <location>
        <begin position="454"/>
        <end position="472"/>
    </location>
</feature>
<keyword evidence="1" id="KW-0812">Transmembrane</keyword>
<organism evidence="2 3">
    <name type="scientific">Pseudorhizobium tarimense</name>
    <dbReference type="NCBI Taxonomy" id="1079109"/>
    <lineage>
        <taxon>Bacteria</taxon>
        <taxon>Pseudomonadati</taxon>
        <taxon>Pseudomonadota</taxon>
        <taxon>Alphaproteobacteria</taxon>
        <taxon>Hyphomicrobiales</taxon>
        <taxon>Rhizobiaceae</taxon>
        <taxon>Rhizobium/Agrobacterium group</taxon>
        <taxon>Pseudorhizobium</taxon>
    </lineage>
</organism>
<keyword evidence="1" id="KW-0472">Membrane</keyword>
<dbReference type="InterPro" id="IPR027628">
    <property type="entry name" value="DotA_TraY"/>
</dbReference>
<feature type="transmembrane region" description="Helical" evidence="1">
    <location>
        <begin position="41"/>
        <end position="62"/>
    </location>
</feature>
<dbReference type="EMBL" id="JBEPLJ010000007">
    <property type="protein sequence ID" value="MET3586105.1"/>
    <property type="molecule type" value="Genomic_DNA"/>
</dbReference>
<feature type="transmembrane region" description="Helical" evidence="1">
    <location>
        <begin position="415"/>
        <end position="434"/>
    </location>
</feature>
<keyword evidence="1" id="KW-1133">Transmembrane helix</keyword>
<name>A0ABV2H6E0_9HYPH</name>
<sequence>MIDLLAEPSSSNLAWKIVTTVLPTDASSPWGQTLRVFTSSLFALCTVILAYGIVSGVVQSAYTGKTLGDRWHQIWTPLRIIIGLGLLLPTPATGFSPAHYLLRDVVARGGINMADAAWGVFVKTVAAGETTILPASSSGSTVALSILRHEICAAVYNRAGSTWGWEVPVPRGEGSISSGGFSGHSNRVVWSYGPTCGHYSYSLPDGQREFGSSRREAVADIVSAFRDEAQRYAKLAAETAGLSSADAVSRAVSGKVLSATILQAIREKGAAFDGKITSAAETAASHVEKASRAALIENARLEGFLSAGTYFRSLSQISELTTTLANENLEDSPPRADGDFGQALERAFAILDLQVSGEADRARLSANDFATTGDQSADFLTRMLAPIARGLAEWSAVRSERSGDAMSNLISSGHAMISLGWTAIGAGAALAAVSTNWFADTVGASGAAEWLLDWSRWVVGGLMVIGTVRAYLIPALPFIFIIMSGAALVAALLEAMIALPLWAMRWMRLDGAEELAGESVRMGLLLIVNIGLRPVLAILAFCGSYPVFDAVLRALDAMWATAFLAQTGGAVVGLVGFLTMSMMQLYLTWYLALKLYGQSWALPDRVLSWLGLPGTAGESGLAAGAVGGMLSLAGRGGLPKMNIAGLAKGGK</sequence>
<evidence type="ECO:0000313" key="2">
    <source>
        <dbReference type="EMBL" id="MET3586105.1"/>
    </source>
</evidence>
<protein>
    <submittedName>
        <fullName evidence="2">Conjugal transfer/type IV secretion protein DotA/TraY</fullName>
    </submittedName>
</protein>
<comment type="caution">
    <text evidence="2">The sequence shown here is derived from an EMBL/GenBank/DDBJ whole genome shotgun (WGS) entry which is preliminary data.</text>
</comment>
<reference evidence="2 3" key="1">
    <citation type="submission" date="2024-06" db="EMBL/GenBank/DDBJ databases">
        <title>Genomic Encyclopedia of Type Strains, Phase IV (KMG-IV): sequencing the most valuable type-strain genomes for metagenomic binning, comparative biology and taxonomic classification.</title>
        <authorList>
            <person name="Goeker M."/>
        </authorList>
    </citation>
    <scope>NUCLEOTIDE SEQUENCE [LARGE SCALE GENOMIC DNA]</scope>
    <source>
        <strain evidence="2 3">DSM 105042</strain>
    </source>
</reference>
<dbReference type="NCBIfam" id="TIGR04346">
    <property type="entry name" value="DotA_TraY"/>
    <property type="match status" value="1"/>
</dbReference>
<gene>
    <name evidence="2" type="ORF">ABID21_002220</name>
</gene>
<evidence type="ECO:0000256" key="1">
    <source>
        <dbReference type="SAM" id="Phobius"/>
    </source>
</evidence>
<feature type="transmembrane region" description="Helical" evidence="1">
    <location>
        <begin position="560"/>
        <end position="587"/>
    </location>
</feature>
<proteinExistence type="predicted"/>
<feature type="transmembrane region" description="Helical" evidence="1">
    <location>
        <begin position="523"/>
        <end position="548"/>
    </location>
</feature>
<dbReference type="RefSeq" id="WP_247243805.1">
    <property type="nucleotide sequence ID" value="NZ_JALJRA010000007.1"/>
</dbReference>